<protein>
    <submittedName>
        <fullName evidence="7 9">Sarcosine oxidase</fullName>
    </submittedName>
</protein>
<reference evidence="9" key="2">
    <citation type="submission" date="2020-04" db="EMBL/GenBank/DDBJ databases">
        <authorList>
            <consortium name="NCBI Genome Project"/>
        </authorList>
    </citation>
    <scope>NUCLEOTIDE SEQUENCE</scope>
    <source>
        <strain evidence="9">CBS 304.34</strain>
    </source>
</reference>
<dbReference type="Gene3D" id="3.50.50.60">
    <property type="entry name" value="FAD/NAD(P)-binding domain"/>
    <property type="match status" value="1"/>
</dbReference>
<dbReference type="InterPro" id="IPR045170">
    <property type="entry name" value="MTOX"/>
</dbReference>
<dbReference type="Gene3D" id="3.30.9.10">
    <property type="entry name" value="D-Amino Acid Oxidase, subunit A, domain 2"/>
    <property type="match status" value="1"/>
</dbReference>
<name>A0A6A6Z0V3_9PEZI</name>
<dbReference type="OrthoDB" id="2219495at2759"/>
<dbReference type="AlphaFoldDB" id="A0A6A6Z0V3"/>
<dbReference type="Pfam" id="PF01266">
    <property type="entry name" value="DAO"/>
    <property type="match status" value="1"/>
</dbReference>
<keyword evidence="4" id="KW-0274">FAD</keyword>
<reference evidence="9" key="3">
    <citation type="submission" date="2025-04" db="UniProtKB">
        <authorList>
            <consortium name="RefSeq"/>
        </authorList>
    </citation>
    <scope>IDENTIFICATION</scope>
    <source>
        <strain evidence="9">CBS 304.34</strain>
    </source>
</reference>
<dbReference type="PANTHER" id="PTHR10961">
    <property type="entry name" value="PEROXISOMAL SARCOSINE OXIDASE"/>
    <property type="match status" value="1"/>
</dbReference>
<evidence type="ECO:0000256" key="5">
    <source>
        <dbReference type="ARBA" id="ARBA00023002"/>
    </source>
</evidence>
<dbReference type="Proteomes" id="UP000504636">
    <property type="component" value="Unplaced"/>
</dbReference>
<sequence length="440" mass="46868">MSESKIPSSILIIGSGVFGLSTAYELCLNPAFKDTSITLVERRPFPAPDGSSIDSSRIVRADYADPAYASLVSSAMPLWRSTWGEDGRYNENGLCMTCSPSAASYVQRSAATMQSLGAPITLLNSPAEIKAACGVDGCTGSSGYLNRAAGWVDAEACMRWLYSKIKSLNRVTFITATVSRLLIDHSTATVFGALLTTTNTPLLASLTILAAGAWTPSLLDLRGICTATGQVMAYIPLTPAEQAALRAIPTILNLSTGLFSITPSRNLLKIARHGYGYANPVAIPHPEYIPASTFPSQTSITVSQPLTAVSDPTLSVPAEGLAACRAFLREVYPSLAERPFSATRICWYTDTPTGDFLVSYHPKYKGLFVATGGSGHAFKMLPVIGGKVVECILGRTPAEFRDKWAWPSERVGEDGFAGDGSRGGAKGMLLREEMGRGSRL</sequence>
<keyword evidence="3" id="KW-0285">Flavoprotein</keyword>
<dbReference type="EMBL" id="MU003695">
    <property type="protein sequence ID" value="KAF2813904.1"/>
    <property type="molecule type" value="Genomic_DNA"/>
</dbReference>
<proteinExistence type="inferred from homology"/>
<evidence type="ECO:0000313" key="9">
    <source>
        <dbReference type="RefSeq" id="XP_033580868.1"/>
    </source>
</evidence>
<dbReference type="SUPFAM" id="SSF51905">
    <property type="entry name" value="FAD/NAD(P)-binding domain"/>
    <property type="match status" value="1"/>
</dbReference>
<feature type="domain" description="FAD dependent oxidoreductase" evidence="6">
    <location>
        <begin position="10"/>
        <end position="388"/>
    </location>
</feature>
<comment type="cofactor">
    <cofactor evidence="1">
        <name>FAD</name>
        <dbReference type="ChEBI" id="CHEBI:57692"/>
    </cofactor>
</comment>
<keyword evidence="5" id="KW-0560">Oxidoreductase</keyword>
<dbReference type="GO" id="GO:0008115">
    <property type="term" value="F:sarcosine oxidase activity"/>
    <property type="evidence" value="ECO:0007669"/>
    <property type="project" value="TreeGrafter"/>
</dbReference>
<gene>
    <name evidence="7 9" type="ORF">BDZ99DRAFT_506755</name>
</gene>
<dbReference type="GeneID" id="54465087"/>
<dbReference type="PANTHER" id="PTHR10961:SF46">
    <property type="entry name" value="PEROXISOMAL SARCOSINE OXIDASE"/>
    <property type="match status" value="1"/>
</dbReference>
<dbReference type="GO" id="GO:0004657">
    <property type="term" value="F:proline dehydrogenase activity"/>
    <property type="evidence" value="ECO:0007669"/>
    <property type="project" value="TreeGrafter"/>
</dbReference>
<dbReference type="GO" id="GO:0050660">
    <property type="term" value="F:flavin adenine dinucleotide binding"/>
    <property type="evidence" value="ECO:0007669"/>
    <property type="project" value="InterPro"/>
</dbReference>
<evidence type="ECO:0000313" key="8">
    <source>
        <dbReference type="Proteomes" id="UP000504636"/>
    </source>
</evidence>
<evidence type="ECO:0000256" key="2">
    <source>
        <dbReference type="ARBA" id="ARBA00010989"/>
    </source>
</evidence>
<keyword evidence="8" id="KW-1185">Reference proteome</keyword>
<organism evidence="7">
    <name type="scientific">Mytilinidion resinicola</name>
    <dbReference type="NCBI Taxonomy" id="574789"/>
    <lineage>
        <taxon>Eukaryota</taxon>
        <taxon>Fungi</taxon>
        <taxon>Dikarya</taxon>
        <taxon>Ascomycota</taxon>
        <taxon>Pezizomycotina</taxon>
        <taxon>Dothideomycetes</taxon>
        <taxon>Pleosporomycetidae</taxon>
        <taxon>Mytilinidiales</taxon>
        <taxon>Mytilinidiaceae</taxon>
        <taxon>Mytilinidion</taxon>
    </lineage>
</organism>
<evidence type="ECO:0000259" key="6">
    <source>
        <dbReference type="Pfam" id="PF01266"/>
    </source>
</evidence>
<accession>A0A6A6Z0V3</accession>
<evidence type="ECO:0000256" key="1">
    <source>
        <dbReference type="ARBA" id="ARBA00001974"/>
    </source>
</evidence>
<evidence type="ECO:0000256" key="3">
    <source>
        <dbReference type="ARBA" id="ARBA00022630"/>
    </source>
</evidence>
<reference evidence="7 9" key="1">
    <citation type="journal article" date="2020" name="Stud. Mycol.">
        <title>101 Dothideomycetes genomes: a test case for predicting lifestyles and emergence of pathogens.</title>
        <authorList>
            <person name="Haridas S."/>
            <person name="Albert R."/>
            <person name="Binder M."/>
            <person name="Bloem J."/>
            <person name="Labutti K."/>
            <person name="Salamov A."/>
            <person name="Andreopoulos B."/>
            <person name="Baker S."/>
            <person name="Barry K."/>
            <person name="Bills G."/>
            <person name="Bluhm B."/>
            <person name="Cannon C."/>
            <person name="Castanera R."/>
            <person name="Culley D."/>
            <person name="Daum C."/>
            <person name="Ezra D."/>
            <person name="Gonzalez J."/>
            <person name="Henrissat B."/>
            <person name="Kuo A."/>
            <person name="Liang C."/>
            <person name="Lipzen A."/>
            <person name="Lutzoni F."/>
            <person name="Magnuson J."/>
            <person name="Mondo S."/>
            <person name="Nolan M."/>
            <person name="Ohm R."/>
            <person name="Pangilinan J."/>
            <person name="Park H.-J."/>
            <person name="Ramirez L."/>
            <person name="Alfaro M."/>
            <person name="Sun H."/>
            <person name="Tritt A."/>
            <person name="Yoshinaga Y."/>
            <person name="Zwiers L.-H."/>
            <person name="Turgeon B."/>
            <person name="Goodwin S."/>
            <person name="Spatafora J."/>
            <person name="Crous P."/>
            <person name="Grigoriev I."/>
        </authorList>
    </citation>
    <scope>NUCLEOTIDE SEQUENCE</scope>
    <source>
        <strain evidence="7 9">CBS 304.34</strain>
    </source>
</reference>
<dbReference type="InterPro" id="IPR036188">
    <property type="entry name" value="FAD/NAD-bd_sf"/>
</dbReference>
<evidence type="ECO:0000256" key="4">
    <source>
        <dbReference type="ARBA" id="ARBA00022827"/>
    </source>
</evidence>
<comment type="similarity">
    <text evidence="2">Belongs to the MSOX/MTOX family.</text>
</comment>
<dbReference type="InterPro" id="IPR006076">
    <property type="entry name" value="FAD-dep_OxRdtase"/>
</dbReference>
<dbReference type="GO" id="GO:0050031">
    <property type="term" value="F:L-pipecolate oxidase activity"/>
    <property type="evidence" value="ECO:0007669"/>
    <property type="project" value="TreeGrafter"/>
</dbReference>
<dbReference type="RefSeq" id="XP_033580868.1">
    <property type="nucleotide sequence ID" value="XM_033724194.1"/>
</dbReference>
<evidence type="ECO:0000313" key="7">
    <source>
        <dbReference type="EMBL" id="KAF2813904.1"/>
    </source>
</evidence>